<dbReference type="STRING" id="321763.SAMN04488692_11259"/>
<keyword evidence="4 6" id="KW-0133">Cell shape</keyword>
<comment type="subcellular location">
    <subcellularLocation>
        <location evidence="6">Cytoplasm</location>
    </subcellularLocation>
    <text evidence="6">Membrane-associated.</text>
</comment>
<reference evidence="7 8" key="1">
    <citation type="submission" date="2016-10" db="EMBL/GenBank/DDBJ databases">
        <authorList>
            <person name="de Groot N.N."/>
        </authorList>
    </citation>
    <scope>NUCLEOTIDE SEQUENCE [LARGE SCALE GENOMIC DNA]</scope>
    <source>
        <strain evidence="7 8">SLAS-1</strain>
    </source>
</reference>
<organism evidence="7 8">
    <name type="scientific">Halarsenatibacter silvermanii</name>
    <dbReference type="NCBI Taxonomy" id="321763"/>
    <lineage>
        <taxon>Bacteria</taxon>
        <taxon>Bacillati</taxon>
        <taxon>Bacillota</taxon>
        <taxon>Clostridia</taxon>
        <taxon>Halanaerobiales</taxon>
        <taxon>Halarsenatibacteraceae</taxon>
        <taxon>Halarsenatibacter</taxon>
    </lineage>
</organism>
<comment type="similarity">
    <text evidence="5 6">Belongs to the FtsA/MreB family.</text>
</comment>
<evidence type="ECO:0000256" key="4">
    <source>
        <dbReference type="ARBA" id="ARBA00022960"/>
    </source>
</evidence>
<dbReference type="PRINTS" id="PR01652">
    <property type="entry name" value="SHAPEPROTEIN"/>
</dbReference>
<dbReference type="NCBIfam" id="NF010539">
    <property type="entry name" value="PRK13927.1"/>
    <property type="match status" value="1"/>
</dbReference>
<dbReference type="InterPro" id="IPR004753">
    <property type="entry name" value="MreB"/>
</dbReference>
<keyword evidence="2 6" id="KW-0547">Nucleotide-binding</keyword>
<accession>A0A1G9PAE7</accession>
<feature type="binding site" evidence="6">
    <location>
        <begin position="164"/>
        <end position="166"/>
    </location>
    <ligand>
        <name>ATP</name>
        <dbReference type="ChEBI" id="CHEBI:30616"/>
    </ligand>
</feature>
<feature type="binding site" evidence="6">
    <location>
        <begin position="20"/>
        <end position="22"/>
    </location>
    <ligand>
        <name>ATP</name>
        <dbReference type="ChEBI" id="CHEBI:30616"/>
    </ligand>
</feature>
<dbReference type="PANTHER" id="PTHR42749:SF1">
    <property type="entry name" value="CELL SHAPE-DETERMINING PROTEIN MREB"/>
    <property type="match status" value="1"/>
</dbReference>
<dbReference type="Proteomes" id="UP000199476">
    <property type="component" value="Unassembled WGS sequence"/>
</dbReference>
<dbReference type="Pfam" id="PF06723">
    <property type="entry name" value="MreB_Mbl"/>
    <property type="match status" value="1"/>
</dbReference>
<dbReference type="OrthoDB" id="9768127at2"/>
<evidence type="ECO:0000256" key="2">
    <source>
        <dbReference type="ARBA" id="ARBA00022741"/>
    </source>
</evidence>
<evidence type="ECO:0000256" key="1">
    <source>
        <dbReference type="ARBA" id="ARBA00022490"/>
    </source>
</evidence>
<evidence type="ECO:0000313" key="8">
    <source>
        <dbReference type="Proteomes" id="UP000199476"/>
    </source>
</evidence>
<dbReference type="RefSeq" id="WP_089760429.1">
    <property type="nucleotide sequence ID" value="NZ_FNGO01000012.1"/>
</dbReference>
<proteinExistence type="inferred from homology"/>
<dbReference type="GO" id="GO:0005524">
    <property type="term" value="F:ATP binding"/>
    <property type="evidence" value="ECO:0007669"/>
    <property type="project" value="UniProtKB-KW"/>
</dbReference>
<dbReference type="InterPro" id="IPR043129">
    <property type="entry name" value="ATPase_NBD"/>
</dbReference>
<comment type="subunit">
    <text evidence="6">Forms polymers.</text>
</comment>
<evidence type="ECO:0000256" key="3">
    <source>
        <dbReference type="ARBA" id="ARBA00022840"/>
    </source>
</evidence>
<keyword evidence="1 6" id="KW-0963">Cytoplasm</keyword>
<dbReference type="InterPro" id="IPR056546">
    <property type="entry name" value="MreB_MamK-like"/>
</dbReference>
<dbReference type="Gene3D" id="3.30.420.40">
    <property type="match status" value="2"/>
</dbReference>
<gene>
    <name evidence="6" type="primary">mreB</name>
    <name evidence="7" type="ORF">SAMN04488692_11259</name>
</gene>
<keyword evidence="8" id="KW-1185">Reference proteome</keyword>
<dbReference type="GO" id="GO:0000902">
    <property type="term" value="P:cell morphogenesis"/>
    <property type="evidence" value="ECO:0007669"/>
    <property type="project" value="InterPro"/>
</dbReference>
<sequence>MAFDFLGAPFSRDMGVDLGTANTLVFVKGKGIITREPSVVALRTENNEVMAVGKEAKNMIGRTPGNIVAVRPMKNGVIADFDVTHSMLRYFITRAHKRTRLVRPRIIVCVPSGVTEVEKRAVLDAAKQAGARKAFLIEEPMAAAIGAELPVNEPAGSMIVDIGGGTTEVAVISLGGIVSSKSIRIGGDEMDEALVQYIKKHYNVMIGERTAEEVKTEIATAYAEGEKIEKEVRGRDLVSGLPRNLNISTEEVRNAIKEPIASILEAVKITLERTPPELSSDIMDFGIVLTGGGALLKGMDRLIAEETEIPVHLAEEPLDCVVKGTGKALEEIESLQNVLISPKKIS</sequence>
<feature type="binding site" evidence="6">
    <location>
        <begin position="212"/>
        <end position="215"/>
    </location>
    <ligand>
        <name>ATP</name>
        <dbReference type="ChEBI" id="CHEBI:30616"/>
    </ligand>
</feature>
<dbReference type="PANTHER" id="PTHR42749">
    <property type="entry name" value="CELL SHAPE-DETERMINING PROTEIN MREB"/>
    <property type="match status" value="1"/>
</dbReference>
<dbReference type="AlphaFoldDB" id="A0A1G9PAE7"/>
<comment type="function">
    <text evidence="6">Forms membrane-associated dynamic filaments that are essential for cell shape determination. Acts by regulating cell wall synthesis and cell elongation, and thus cell shape. A feedback loop between cell geometry and MreB localization may maintain elongated cell shape by targeting cell wall growth to regions of negative cell wall curvature.</text>
</comment>
<dbReference type="GO" id="GO:0005737">
    <property type="term" value="C:cytoplasm"/>
    <property type="evidence" value="ECO:0007669"/>
    <property type="project" value="UniProtKB-SubCell"/>
</dbReference>
<dbReference type="CDD" id="cd10225">
    <property type="entry name" value="ASKHA_NBD_MreB-like"/>
    <property type="match status" value="1"/>
</dbReference>
<dbReference type="HAMAP" id="MF_02207">
    <property type="entry name" value="MreB"/>
    <property type="match status" value="1"/>
</dbReference>
<dbReference type="SUPFAM" id="SSF53067">
    <property type="entry name" value="Actin-like ATPase domain"/>
    <property type="match status" value="2"/>
</dbReference>
<protein>
    <recommendedName>
        <fullName evidence="6">Cell shape-determining protein MreB</fullName>
    </recommendedName>
</protein>
<evidence type="ECO:0000256" key="6">
    <source>
        <dbReference type="HAMAP-Rule" id="MF_02207"/>
    </source>
</evidence>
<dbReference type="NCBIfam" id="TIGR00904">
    <property type="entry name" value="mreB"/>
    <property type="match status" value="1"/>
</dbReference>
<dbReference type="EMBL" id="FNGO01000012">
    <property type="protein sequence ID" value="SDL95842.1"/>
    <property type="molecule type" value="Genomic_DNA"/>
</dbReference>
<dbReference type="GO" id="GO:0008360">
    <property type="term" value="P:regulation of cell shape"/>
    <property type="evidence" value="ECO:0007669"/>
    <property type="project" value="UniProtKB-UniRule"/>
</dbReference>
<keyword evidence="3 6" id="KW-0067">ATP-binding</keyword>
<name>A0A1G9PAE7_9FIRM</name>
<feature type="binding site" evidence="6">
    <location>
        <begin position="292"/>
        <end position="295"/>
    </location>
    <ligand>
        <name>ATP</name>
        <dbReference type="ChEBI" id="CHEBI:30616"/>
    </ligand>
</feature>
<evidence type="ECO:0000313" key="7">
    <source>
        <dbReference type="EMBL" id="SDL95842.1"/>
    </source>
</evidence>
<evidence type="ECO:0000256" key="5">
    <source>
        <dbReference type="ARBA" id="ARBA00023458"/>
    </source>
</evidence>